<dbReference type="Gene3D" id="2.60.40.1180">
    <property type="entry name" value="Golgi alpha-mannosidase II"/>
    <property type="match status" value="1"/>
</dbReference>
<evidence type="ECO:0000313" key="8">
    <source>
        <dbReference type="Proteomes" id="UP000319257"/>
    </source>
</evidence>
<dbReference type="GeneID" id="41970131"/>
<protein>
    <recommendedName>
        <fullName evidence="9">Glycosyl hydrolase</fullName>
    </recommendedName>
</protein>
<dbReference type="PANTHER" id="PTHR31308">
    <property type="match status" value="1"/>
</dbReference>
<organism evidence="7 8">
    <name type="scientific">Thyridium curvatum</name>
    <dbReference type="NCBI Taxonomy" id="1093900"/>
    <lineage>
        <taxon>Eukaryota</taxon>
        <taxon>Fungi</taxon>
        <taxon>Dikarya</taxon>
        <taxon>Ascomycota</taxon>
        <taxon>Pezizomycotina</taxon>
        <taxon>Sordariomycetes</taxon>
        <taxon>Sordariomycetidae</taxon>
        <taxon>Thyridiales</taxon>
        <taxon>Thyridiaceae</taxon>
        <taxon>Thyridium</taxon>
    </lineage>
</organism>
<dbReference type="Pfam" id="PF00150">
    <property type="entry name" value="Cellulase"/>
    <property type="match status" value="1"/>
</dbReference>
<dbReference type="SUPFAM" id="SSF51445">
    <property type="entry name" value="(Trans)glycosidases"/>
    <property type="match status" value="1"/>
</dbReference>
<feature type="region of interest" description="Disordered" evidence="4">
    <location>
        <begin position="565"/>
        <end position="630"/>
    </location>
</feature>
<dbReference type="PANTHER" id="PTHR31308:SF5">
    <property type="entry name" value="ERGOSTERYL-BETA-GLUCOSIDASE"/>
    <property type="match status" value="1"/>
</dbReference>
<gene>
    <name evidence="7" type="ORF">E0L32_002684</name>
</gene>
<dbReference type="InterPro" id="IPR041036">
    <property type="entry name" value="GH5_C"/>
</dbReference>
<dbReference type="Proteomes" id="UP000319257">
    <property type="component" value="Unassembled WGS sequence"/>
</dbReference>
<dbReference type="Gene3D" id="3.20.20.80">
    <property type="entry name" value="Glycosidases"/>
    <property type="match status" value="2"/>
</dbReference>
<dbReference type="GO" id="GO:1904462">
    <property type="term" value="P:ergosteryl 3-beta-D-glucoside catabolic process"/>
    <property type="evidence" value="ECO:0007669"/>
    <property type="project" value="TreeGrafter"/>
</dbReference>
<dbReference type="GO" id="GO:0000272">
    <property type="term" value="P:polysaccharide catabolic process"/>
    <property type="evidence" value="ECO:0007669"/>
    <property type="project" value="InterPro"/>
</dbReference>
<name>A0A507B4W4_9PEZI</name>
<sequence>MSRLRLTIENGRFCDSSGRQVTLRGINVAGDAKFPSEPAQPSHVDTDFYDGDNVNFHQRPFPKEDAHIHFSKLKRYGYNTIRYVFTWEALEAAGPGQYDEEWIAHTIEILRVAKDYGFYVFMDPHQDVWSRYSGGSGAPMWTLYACGLNPQSFAATEAAIVHNTYPDPDEFPRMIWSTNYYRLAAATIFTLFFGGRQFAPKCILDGVNIQDYLQGHFLRAIAHLAQRIREAGDLENDVVFGWESLNEPNKGAIGTQDISQIPKEQALKKGTSPTMWQAMLTGMGRACEIDTWDIGGLGPYKVGRTLVDPHGEIAWLPADYDESRYGWKRDPGWKLGECLWAQHGVWDPANDELLQKDYFAKDPSTGKEIDYPYFTNNYFMDFFRKFKQTVRAQHPDAIILLQGPTLEIPPTIKGTEDDDPKLAYAPHYYDGITLMTKKWNRTWNVDVLGVLRGRYLHPAFAIKIGETAIRNCFRDQLAAIRQEGLDHLGNHPCVLTEFGIPYDMDDKHAYKTGDFSSQSAAMDANHFAIEGSLMGGYTLWLYMAQNDHERGDQWNGEDLSIFSLDDTELPTDPVPKSPDLSQSTSNLGKMATASSSRTDTLEAETSVTPANLKRALSSPSISSEPGTADPELTNAPGYRAAEAYVRPSPISTVGTISHYTFDLRKCEFTLKIQAKETGTETPTTVFLPEYHFPKNTCIVEVSSGKWEISSDDDETAMIQKFRWWHAGGEQSLKITGLIRRHNYVEGVSDEGGYYEQLNAWVGQGNCTIM</sequence>
<dbReference type="FunFam" id="3.20.20.80:FF:000174">
    <property type="entry name" value="YIR007W-like protein"/>
    <property type="match status" value="1"/>
</dbReference>
<reference evidence="7 8" key="1">
    <citation type="submission" date="2019-06" db="EMBL/GenBank/DDBJ databases">
        <title>Draft genome sequence of the filamentous fungus Phialemoniopsis curvata isolated from diesel fuel.</title>
        <authorList>
            <person name="Varaljay V.A."/>
            <person name="Lyon W.J."/>
            <person name="Crouch A.L."/>
            <person name="Drake C.E."/>
            <person name="Hollomon J.M."/>
            <person name="Nadeau L.J."/>
            <person name="Nunn H.S."/>
            <person name="Stevenson B.S."/>
            <person name="Bojanowski C.L."/>
            <person name="Crookes-Goodson W.J."/>
        </authorList>
    </citation>
    <scope>NUCLEOTIDE SEQUENCE [LARGE SCALE GENOMIC DNA]</scope>
    <source>
        <strain evidence="7 8">D216</strain>
    </source>
</reference>
<dbReference type="InterPro" id="IPR052066">
    <property type="entry name" value="Glycosphingolipid_Hydrolases"/>
</dbReference>
<dbReference type="STRING" id="1093900.A0A507B4W4"/>
<evidence type="ECO:0008006" key="9">
    <source>
        <dbReference type="Google" id="ProtNLM"/>
    </source>
</evidence>
<comment type="caution">
    <text evidence="7">The sequence shown here is derived from an EMBL/GenBank/DDBJ whole genome shotgun (WGS) entry which is preliminary data.</text>
</comment>
<keyword evidence="8" id="KW-1185">Reference proteome</keyword>
<feature type="domain" description="Glycoside hydrolase family 5" evidence="5">
    <location>
        <begin position="70"/>
        <end position="129"/>
    </location>
</feature>
<comment type="similarity">
    <text evidence="1">Belongs to the glycosyl hydrolase 5 (cellulase A) family.</text>
</comment>
<dbReference type="OrthoDB" id="9971853at2759"/>
<feature type="compositionally biased region" description="Polar residues" evidence="4">
    <location>
        <begin position="579"/>
        <end position="609"/>
    </location>
</feature>
<evidence type="ECO:0000259" key="6">
    <source>
        <dbReference type="Pfam" id="PF18564"/>
    </source>
</evidence>
<dbReference type="InterPro" id="IPR013780">
    <property type="entry name" value="Glyco_hydro_b"/>
</dbReference>
<dbReference type="AlphaFoldDB" id="A0A507B4W4"/>
<evidence type="ECO:0000256" key="4">
    <source>
        <dbReference type="SAM" id="MobiDB-lite"/>
    </source>
</evidence>
<proteinExistence type="inferred from homology"/>
<evidence type="ECO:0000313" key="7">
    <source>
        <dbReference type="EMBL" id="TPX18175.1"/>
    </source>
</evidence>
<dbReference type="RefSeq" id="XP_030999886.1">
    <property type="nucleotide sequence ID" value="XM_031136900.1"/>
</dbReference>
<keyword evidence="2" id="KW-0378">Hydrolase</keyword>
<dbReference type="Pfam" id="PF18564">
    <property type="entry name" value="Glyco_hydro_5_C"/>
    <property type="match status" value="1"/>
</dbReference>
<evidence type="ECO:0000256" key="3">
    <source>
        <dbReference type="ARBA" id="ARBA00023295"/>
    </source>
</evidence>
<dbReference type="InterPro" id="IPR017853">
    <property type="entry name" value="GH"/>
</dbReference>
<feature type="domain" description="Glycoside hydrolase family 5 C-terminal" evidence="6">
    <location>
        <begin position="646"/>
        <end position="734"/>
    </location>
</feature>
<dbReference type="EMBL" id="SKBQ01000011">
    <property type="protein sequence ID" value="TPX18175.1"/>
    <property type="molecule type" value="Genomic_DNA"/>
</dbReference>
<keyword evidence="3" id="KW-0326">Glycosidase</keyword>
<evidence type="ECO:0000256" key="1">
    <source>
        <dbReference type="ARBA" id="ARBA00005641"/>
    </source>
</evidence>
<evidence type="ECO:0000256" key="2">
    <source>
        <dbReference type="ARBA" id="ARBA00022801"/>
    </source>
</evidence>
<evidence type="ECO:0000259" key="5">
    <source>
        <dbReference type="Pfam" id="PF00150"/>
    </source>
</evidence>
<dbReference type="InterPro" id="IPR001547">
    <property type="entry name" value="Glyco_hydro_5"/>
</dbReference>
<dbReference type="FunCoup" id="A0A507B4W4">
    <property type="interactions" value="18"/>
</dbReference>
<dbReference type="GO" id="GO:0050295">
    <property type="term" value="F:steryl-beta-glucosidase activity"/>
    <property type="evidence" value="ECO:0007669"/>
    <property type="project" value="TreeGrafter"/>
</dbReference>
<accession>A0A507B4W4</accession>
<dbReference type="FunFam" id="3.20.20.80:FF:000131">
    <property type="entry name" value="Glycoside hydrolase superfamily"/>
    <property type="match status" value="1"/>
</dbReference>
<dbReference type="InParanoid" id="A0A507B4W4"/>